<reference evidence="3" key="1">
    <citation type="submission" date="2025-08" db="UniProtKB">
        <authorList>
            <consortium name="Ensembl"/>
        </authorList>
    </citation>
    <scope>IDENTIFICATION</scope>
</reference>
<evidence type="ECO:0000313" key="4">
    <source>
        <dbReference type="Proteomes" id="UP000694701"/>
    </source>
</evidence>
<dbReference type="InterPro" id="IPR038752">
    <property type="entry name" value="IQCH"/>
</dbReference>
<feature type="domain" description="IQCH-like ATP-grasp" evidence="2">
    <location>
        <begin position="642"/>
        <end position="799"/>
    </location>
</feature>
<protein>
    <submittedName>
        <fullName evidence="3">IQ motif containing H</fullName>
    </submittedName>
</protein>
<feature type="region of interest" description="Disordered" evidence="1">
    <location>
        <begin position="942"/>
        <end position="970"/>
    </location>
</feature>
<dbReference type="PROSITE" id="PS50096">
    <property type="entry name" value="IQ"/>
    <property type="match status" value="1"/>
</dbReference>
<dbReference type="InterPro" id="IPR056855">
    <property type="entry name" value="ATP-grasp_IQCH"/>
</dbReference>
<evidence type="ECO:0000313" key="3">
    <source>
        <dbReference type="Ensembl" id="ENSCCRP00020024360.1"/>
    </source>
</evidence>
<evidence type="ECO:0000259" key="2">
    <source>
        <dbReference type="Pfam" id="PF24923"/>
    </source>
</evidence>
<dbReference type="AlphaFoldDB" id="A0A8C2DD42"/>
<evidence type="ECO:0000256" key="1">
    <source>
        <dbReference type="SAM" id="MobiDB-lite"/>
    </source>
</evidence>
<dbReference type="Ensembl" id="ENSCCRT00020026715.1">
    <property type="protein sequence ID" value="ENSCCRP00020024360.1"/>
    <property type="gene ID" value="ENSCCRG00020011279.1"/>
</dbReference>
<name>A0A8C2DD42_CYPCA</name>
<organism evidence="3 4">
    <name type="scientific">Cyprinus carpio</name>
    <name type="common">Common carp</name>
    <dbReference type="NCBI Taxonomy" id="7962"/>
    <lineage>
        <taxon>Eukaryota</taxon>
        <taxon>Metazoa</taxon>
        <taxon>Chordata</taxon>
        <taxon>Craniata</taxon>
        <taxon>Vertebrata</taxon>
        <taxon>Euteleostomi</taxon>
        <taxon>Actinopterygii</taxon>
        <taxon>Neopterygii</taxon>
        <taxon>Teleostei</taxon>
        <taxon>Ostariophysi</taxon>
        <taxon>Cypriniformes</taxon>
        <taxon>Cyprinidae</taxon>
        <taxon>Cyprininae</taxon>
        <taxon>Cyprinus</taxon>
    </lineage>
</organism>
<dbReference type="Proteomes" id="UP000694701">
    <property type="component" value="Unplaced"/>
</dbReference>
<sequence>MGYLWLMRSSEIGGIAHKDHMTPLRQFKKNLVRQTVQENGEVLDIQDLDAAVSRTENRIRRHADDYLKTINNQVLTLPCIEEAEKKPAPAKLLKWQPPYETIPNTPPLRCQIPGPSPEEKHKSAFIIRLLNNSFHPKNKEIVQQNYGIQLLHLHKRARVGTQRVVTGPTLGSFTAALEGLPKHLQPKPPPEYRDMNAGLLPSAADLSSVQTPVQPKAVHVLQREDSSQSKRRVSLFPQLPAAVSKYPFTMVGGQIDPDDPDYCRFKKQCCLYWGAVVEALDQLQWMLLDFVVPLAWVCEEGLAVCVQSGELDWRDGRGRCTHVEKLLSVLENRDEVWDLMCQPGQHYRGIEGHRAAAVCIQTCWRLYSARTAYLLKLRPKWAAQIIAMSLLKHAKLSHLKRNLQASRLHQLENHRIRAESLAAKWKHITSAKRTIIHVPSLGYSQHQRLSLRDLMYSRIPRWADYENVEVIYVSPVRLGEDVLQYYTRLLGLQTAIELGDASVSHCAKRFTILMPEALEHFSTQNMCLASVLKYRPRTLQGIKNLIQGKQAYMFGSVTHIDLAVADELKVPLLGIESAVTQLYSTKPGGRRIFSSAGVDMPPGKWDIYTLEQLHEALARLMTEHMEVQQCLCLILHLSVILMQESVIIKFLDEVLHLLASCAHPANTSCYATWACFLEHFLREGGVIEAFPPLDSVTCLTVDLLVEPGEDVHMLGLEVVGCTVPQTSICPDVLHTICTRVGQACQQRSIMGHISLDLVTFLHSSNLEQQVWAIDLDLGYSNQLAMTQLMLMMTRGMLDCCTSKSEVPPPIRDVKSSIRNARAKTKAQTSVINRFAVMCTRLLHTNLSLVYYSTFFLMCKAQGIGYDVKARQGTVFALHDSRDRRSLGMLTISEDLQGALLTFAHNLSIIHQEISAPNMRGANNFKDLIKDIEEVLGITVQNQTTSQEEKEITAPESEQLSSHKPHRSTPD</sequence>
<dbReference type="Pfam" id="PF24923">
    <property type="entry name" value="ATP-grasp_IQCH"/>
    <property type="match status" value="2"/>
</dbReference>
<dbReference type="PANTHER" id="PTHR14465">
    <property type="entry name" value="IQ DOMAIN-CONTAINING PROTEIN H"/>
    <property type="match status" value="1"/>
</dbReference>
<accession>A0A8C2DD42</accession>
<dbReference type="PANTHER" id="PTHR14465:SF0">
    <property type="entry name" value="IQ DOMAIN-CONTAINING PROTEIN H"/>
    <property type="match status" value="1"/>
</dbReference>
<proteinExistence type="predicted"/>
<feature type="domain" description="IQCH-like ATP-grasp" evidence="2">
    <location>
        <begin position="578"/>
        <end position="631"/>
    </location>
</feature>